<reference evidence="1" key="1">
    <citation type="submission" date="2022-03" db="EMBL/GenBank/DDBJ databases">
        <authorList>
            <person name="Lindestad O."/>
        </authorList>
    </citation>
    <scope>NUCLEOTIDE SEQUENCE</scope>
</reference>
<keyword evidence="2" id="KW-1185">Reference proteome</keyword>
<gene>
    <name evidence="1" type="primary">jg9743</name>
    <name evidence="1" type="ORF">PAEG_LOCUS7785</name>
</gene>
<evidence type="ECO:0000313" key="1">
    <source>
        <dbReference type="EMBL" id="CAH2227256.1"/>
    </source>
</evidence>
<dbReference type="EMBL" id="CAKXAJ010022726">
    <property type="protein sequence ID" value="CAH2227256.1"/>
    <property type="molecule type" value="Genomic_DNA"/>
</dbReference>
<organism evidence="1 2">
    <name type="scientific">Pararge aegeria aegeria</name>
    <dbReference type="NCBI Taxonomy" id="348720"/>
    <lineage>
        <taxon>Eukaryota</taxon>
        <taxon>Metazoa</taxon>
        <taxon>Ecdysozoa</taxon>
        <taxon>Arthropoda</taxon>
        <taxon>Hexapoda</taxon>
        <taxon>Insecta</taxon>
        <taxon>Pterygota</taxon>
        <taxon>Neoptera</taxon>
        <taxon>Endopterygota</taxon>
        <taxon>Lepidoptera</taxon>
        <taxon>Glossata</taxon>
        <taxon>Ditrysia</taxon>
        <taxon>Papilionoidea</taxon>
        <taxon>Nymphalidae</taxon>
        <taxon>Satyrinae</taxon>
        <taxon>Satyrini</taxon>
        <taxon>Parargina</taxon>
        <taxon>Pararge</taxon>
    </lineage>
</organism>
<proteinExistence type="predicted"/>
<protein>
    <submittedName>
        <fullName evidence="1">Jg9743 protein</fullName>
    </submittedName>
</protein>
<name>A0A8S4QYJ4_9NEOP</name>
<comment type="caution">
    <text evidence="1">The sequence shown here is derived from an EMBL/GenBank/DDBJ whole genome shotgun (WGS) entry which is preliminary data.</text>
</comment>
<evidence type="ECO:0000313" key="2">
    <source>
        <dbReference type="Proteomes" id="UP000838756"/>
    </source>
</evidence>
<accession>A0A8S4QYJ4</accession>
<dbReference type="AlphaFoldDB" id="A0A8S4QYJ4"/>
<dbReference type="Proteomes" id="UP000838756">
    <property type="component" value="Unassembled WGS sequence"/>
</dbReference>
<sequence length="98" mass="10667">MALLCALQEQAIYQGGRRMYRPVPYIYDGTIFPRIPSTSPPTPITSVAPPTLDYVTVPGAVEVHLVSPAAFSGTRKPQARAVQNWEAIQLTGSFAHDL</sequence>